<dbReference type="Gene3D" id="2.170.270.10">
    <property type="entry name" value="SET domain"/>
    <property type="match status" value="1"/>
</dbReference>
<reference evidence="3 4" key="1">
    <citation type="submission" date="2019-11" db="EMBL/GenBank/DDBJ databases">
        <title>Venturia inaequalis Genome Resource.</title>
        <authorList>
            <person name="Lichtner F.J."/>
        </authorList>
    </citation>
    <scope>NUCLEOTIDE SEQUENCE [LARGE SCALE GENOMIC DNA]</scope>
    <source>
        <strain evidence="3">Bline_iso_100314</strain>
    </source>
</reference>
<evidence type="ECO:0000313" key="3">
    <source>
        <dbReference type="EMBL" id="KAE9964107.1"/>
    </source>
</evidence>
<dbReference type="InterPro" id="IPR050869">
    <property type="entry name" value="H3K4_H4K5_MeTrfase"/>
</dbReference>
<dbReference type="SUPFAM" id="SSF82199">
    <property type="entry name" value="SET domain"/>
    <property type="match status" value="1"/>
</dbReference>
<name>A0A8H3YN02_VENIN</name>
<dbReference type="PANTHER" id="PTHR12197">
    <property type="entry name" value="HISTONE-LYSINE N-METHYLTRANSFERASE SMYD"/>
    <property type="match status" value="1"/>
</dbReference>
<dbReference type="InterPro" id="IPR046341">
    <property type="entry name" value="SET_dom_sf"/>
</dbReference>
<dbReference type="AlphaFoldDB" id="A0A8H3YN02"/>
<feature type="compositionally biased region" description="Basic residues" evidence="1">
    <location>
        <begin position="39"/>
        <end position="49"/>
    </location>
</feature>
<feature type="region of interest" description="Disordered" evidence="1">
    <location>
        <begin position="22"/>
        <end position="59"/>
    </location>
</feature>
<evidence type="ECO:0000256" key="1">
    <source>
        <dbReference type="SAM" id="MobiDB-lite"/>
    </source>
</evidence>
<dbReference type="EMBL" id="WNWQ01000743">
    <property type="protein sequence ID" value="KAE9964107.1"/>
    <property type="molecule type" value="Genomic_DNA"/>
</dbReference>
<sequence length="431" mass="49629">AIFMAREGLRARKPVDFSNGGVNLKRKSIDDVPQPQARPAKKAKRKNATRRTGEEQRDWTDNEDIQGLLWTHFPHIIADIPYFHIDNDAVKGKTLKTRVAFIPAGKLLWQENSLFQGFTDWRKGANQGESRQGYEDRIQATLWNDWPEGGIKRSIFANFSILQERDGDEHNFFGDSKAARIDANAGGDEDAGDGMVVAYTYLNFLSHSCRPNCRITDRGYRAKPRWQLRTLVPIREQGTDLTIDYDDLPRSPDVVIEEKEIGYMLNTVIERQAQNDEAYQFQCTCEACEDPEASDRARDEIGKLRVKLMATLPAEVTLAQWKRRAKDCDIDMERYIDLCKAQHLFPMALQAHERAVVVYTNLNRVKKKTGEEEISRSDRVRVKEHSFGQAEMRRLLYGLWDPELEDLLNRVVEPLRGAREAREAEAEEEEE</sequence>
<gene>
    <name evidence="3" type="ORF">BLS_008641</name>
</gene>
<evidence type="ECO:0000259" key="2">
    <source>
        <dbReference type="Pfam" id="PF00856"/>
    </source>
</evidence>
<proteinExistence type="predicted"/>
<dbReference type="Pfam" id="PF00856">
    <property type="entry name" value="SET"/>
    <property type="match status" value="1"/>
</dbReference>
<accession>A0A8H3YN02</accession>
<dbReference type="InterPro" id="IPR001214">
    <property type="entry name" value="SET_dom"/>
</dbReference>
<comment type="caution">
    <text evidence="3">The sequence shown here is derived from an EMBL/GenBank/DDBJ whole genome shotgun (WGS) entry which is preliminary data.</text>
</comment>
<dbReference type="Proteomes" id="UP000433883">
    <property type="component" value="Unassembled WGS sequence"/>
</dbReference>
<feature type="domain" description="SET" evidence="2">
    <location>
        <begin position="160"/>
        <end position="245"/>
    </location>
</feature>
<organism evidence="3 4">
    <name type="scientific">Venturia inaequalis</name>
    <name type="common">Apple scab fungus</name>
    <dbReference type="NCBI Taxonomy" id="5025"/>
    <lineage>
        <taxon>Eukaryota</taxon>
        <taxon>Fungi</taxon>
        <taxon>Dikarya</taxon>
        <taxon>Ascomycota</taxon>
        <taxon>Pezizomycotina</taxon>
        <taxon>Dothideomycetes</taxon>
        <taxon>Pleosporomycetidae</taxon>
        <taxon>Venturiales</taxon>
        <taxon>Venturiaceae</taxon>
        <taxon>Venturia</taxon>
    </lineage>
</organism>
<evidence type="ECO:0000313" key="4">
    <source>
        <dbReference type="Proteomes" id="UP000433883"/>
    </source>
</evidence>
<feature type="non-terminal residue" evidence="3">
    <location>
        <position position="1"/>
    </location>
</feature>
<protein>
    <recommendedName>
        <fullName evidence="2">SET domain-containing protein</fullName>
    </recommendedName>
</protein>